<feature type="transmembrane region" description="Helical" evidence="5">
    <location>
        <begin position="366"/>
        <end position="389"/>
    </location>
</feature>
<evidence type="ECO:0000256" key="4">
    <source>
        <dbReference type="SAM" id="MobiDB-lite"/>
    </source>
</evidence>
<comment type="caution">
    <text evidence="7">The sequence shown here is derived from an EMBL/GenBank/DDBJ whole genome shotgun (WGS) entry which is preliminary data.</text>
</comment>
<protein>
    <submittedName>
        <fullName evidence="7">Fosmidomycin resistance protein</fullName>
    </submittedName>
</protein>
<dbReference type="Proteomes" id="UP000318878">
    <property type="component" value="Unassembled WGS sequence"/>
</dbReference>
<dbReference type="InterPro" id="IPR011701">
    <property type="entry name" value="MFS"/>
</dbReference>
<feature type="region of interest" description="Disordered" evidence="4">
    <location>
        <begin position="1"/>
        <end position="23"/>
    </location>
</feature>
<dbReference type="InterPro" id="IPR036259">
    <property type="entry name" value="MFS_trans_sf"/>
</dbReference>
<feature type="transmembrane region" description="Helical" evidence="5">
    <location>
        <begin position="164"/>
        <end position="185"/>
    </location>
</feature>
<feature type="compositionally biased region" description="Polar residues" evidence="4">
    <location>
        <begin position="1"/>
        <end position="14"/>
    </location>
</feature>
<keyword evidence="2 5" id="KW-1133">Transmembrane helix</keyword>
<dbReference type="SUPFAM" id="SSF103473">
    <property type="entry name" value="MFS general substrate transporter"/>
    <property type="match status" value="1"/>
</dbReference>
<evidence type="ECO:0000313" key="7">
    <source>
        <dbReference type="EMBL" id="TWT39326.1"/>
    </source>
</evidence>
<dbReference type="PANTHER" id="PTHR43129">
    <property type="entry name" value="FOSMIDOMYCIN RESISTANCE PROTEIN"/>
    <property type="match status" value="1"/>
</dbReference>
<dbReference type="Pfam" id="PF07690">
    <property type="entry name" value="MFS_1"/>
    <property type="match status" value="1"/>
</dbReference>
<dbReference type="RefSeq" id="WP_146429505.1">
    <property type="nucleotide sequence ID" value="NZ_SJPF01000001.1"/>
</dbReference>
<evidence type="ECO:0000259" key="6">
    <source>
        <dbReference type="PROSITE" id="PS50850"/>
    </source>
</evidence>
<dbReference type="GO" id="GO:0022857">
    <property type="term" value="F:transmembrane transporter activity"/>
    <property type="evidence" value="ECO:0007669"/>
    <property type="project" value="InterPro"/>
</dbReference>
<name>A0A5C5VL42_9BACT</name>
<evidence type="ECO:0000313" key="8">
    <source>
        <dbReference type="Proteomes" id="UP000318878"/>
    </source>
</evidence>
<feature type="transmembrane region" description="Helical" evidence="5">
    <location>
        <begin position="395"/>
        <end position="414"/>
    </location>
</feature>
<feature type="transmembrane region" description="Helical" evidence="5">
    <location>
        <begin position="334"/>
        <end position="354"/>
    </location>
</feature>
<feature type="transmembrane region" description="Helical" evidence="5">
    <location>
        <begin position="32"/>
        <end position="49"/>
    </location>
</feature>
<dbReference type="PANTHER" id="PTHR43129:SF1">
    <property type="entry name" value="FOSMIDOMYCIN RESISTANCE PROTEIN"/>
    <property type="match status" value="1"/>
</dbReference>
<dbReference type="GO" id="GO:0005886">
    <property type="term" value="C:plasma membrane"/>
    <property type="evidence" value="ECO:0007669"/>
    <property type="project" value="TreeGrafter"/>
</dbReference>
<dbReference type="Gene3D" id="1.20.1250.20">
    <property type="entry name" value="MFS general substrate transporter like domains"/>
    <property type="match status" value="1"/>
</dbReference>
<feature type="transmembrane region" description="Helical" evidence="5">
    <location>
        <begin position="310"/>
        <end position="328"/>
    </location>
</feature>
<keyword evidence="3 5" id="KW-0472">Membrane</keyword>
<evidence type="ECO:0000256" key="2">
    <source>
        <dbReference type="ARBA" id="ARBA00022989"/>
    </source>
</evidence>
<evidence type="ECO:0000256" key="3">
    <source>
        <dbReference type="ARBA" id="ARBA00023136"/>
    </source>
</evidence>
<evidence type="ECO:0000256" key="1">
    <source>
        <dbReference type="ARBA" id="ARBA00022692"/>
    </source>
</evidence>
<dbReference type="InterPro" id="IPR020846">
    <property type="entry name" value="MFS_dom"/>
</dbReference>
<feature type="transmembrane region" description="Helical" evidence="5">
    <location>
        <begin position="69"/>
        <end position="88"/>
    </location>
</feature>
<dbReference type="EMBL" id="SJPF01000001">
    <property type="protein sequence ID" value="TWT39326.1"/>
    <property type="molecule type" value="Genomic_DNA"/>
</dbReference>
<feature type="transmembrane region" description="Helical" evidence="5">
    <location>
        <begin position="280"/>
        <end position="298"/>
    </location>
</feature>
<dbReference type="CDD" id="cd17478">
    <property type="entry name" value="MFS_FsR"/>
    <property type="match status" value="1"/>
</dbReference>
<dbReference type="AlphaFoldDB" id="A0A5C5VL42"/>
<dbReference type="OrthoDB" id="9770492at2"/>
<proteinExistence type="predicted"/>
<keyword evidence="1 5" id="KW-0812">Transmembrane</keyword>
<dbReference type="PROSITE" id="PS50850">
    <property type="entry name" value="MFS"/>
    <property type="match status" value="1"/>
</dbReference>
<accession>A0A5C5VL42</accession>
<feature type="transmembrane region" description="Helical" evidence="5">
    <location>
        <begin position="240"/>
        <end position="260"/>
    </location>
</feature>
<keyword evidence="8" id="KW-1185">Reference proteome</keyword>
<feature type="domain" description="Major facilitator superfamily (MFS) profile" evidence="6">
    <location>
        <begin position="38"/>
        <end position="420"/>
    </location>
</feature>
<gene>
    <name evidence="7" type="primary">fsr</name>
    <name evidence="7" type="ORF">Enr8_10240</name>
</gene>
<evidence type="ECO:0000256" key="5">
    <source>
        <dbReference type="SAM" id="Phobius"/>
    </source>
</evidence>
<sequence>MATDSSGPTLTSEVSPELPTPTEVNDAKVSRAQMVVAILAALSVSHMLNDVMQSLLPAVYPLLKENYSLSFFQVGLITFTFQVTASLLQPLVGMATDRRPWPYSLVIGMGFTLVGLNLLAMAGSFSSILVAAAMVGMGSSVFHPEASRVARIASGGRYGFAQSLFQVGGNAGSAIGPLLAAFVVAPWGQQSIAWFSIGAVAALLILGYVGRWYQRHLNELKQNPRCIQLDETSGLSPVRVYAAVGVLLTLVFSKYIYLVSLSSYYTFYLMDKFDVPVQSAQLYLFVFLGAVAVGTLGGGPVGDRVGFKTVIWFSILGVLPFTLALPYANLFWTVVLTVPIGLILASAFSAIIVYAQELMPSKVGMIAGMFFGFAFGIAGIGAAALGWLADQTSIEYVYSICAYLPLVGLLTALLPNLEGRG</sequence>
<reference evidence="7 8" key="1">
    <citation type="submission" date="2019-02" db="EMBL/GenBank/DDBJ databases">
        <title>Deep-cultivation of Planctomycetes and their phenomic and genomic characterization uncovers novel biology.</title>
        <authorList>
            <person name="Wiegand S."/>
            <person name="Jogler M."/>
            <person name="Boedeker C."/>
            <person name="Pinto D."/>
            <person name="Vollmers J."/>
            <person name="Rivas-Marin E."/>
            <person name="Kohn T."/>
            <person name="Peeters S.H."/>
            <person name="Heuer A."/>
            <person name="Rast P."/>
            <person name="Oberbeckmann S."/>
            <person name="Bunk B."/>
            <person name="Jeske O."/>
            <person name="Meyerdierks A."/>
            <person name="Storesund J.E."/>
            <person name="Kallscheuer N."/>
            <person name="Luecker S."/>
            <person name="Lage O.M."/>
            <person name="Pohl T."/>
            <person name="Merkel B.J."/>
            <person name="Hornburger P."/>
            <person name="Mueller R.-W."/>
            <person name="Bruemmer F."/>
            <person name="Labrenz M."/>
            <person name="Spormann A.M."/>
            <person name="Op Den Camp H."/>
            <person name="Overmann J."/>
            <person name="Amann R."/>
            <person name="Jetten M.S.M."/>
            <person name="Mascher T."/>
            <person name="Medema M.H."/>
            <person name="Devos D.P."/>
            <person name="Kaster A.-K."/>
            <person name="Ovreas L."/>
            <person name="Rohde M."/>
            <person name="Galperin M.Y."/>
            <person name="Jogler C."/>
        </authorList>
    </citation>
    <scope>NUCLEOTIDE SEQUENCE [LARGE SCALE GENOMIC DNA]</scope>
    <source>
        <strain evidence="7 8">Enr8</strain>
    </source>
</reference>
<feature type="transmembrane region" description="Helical" evidence="5">
    <location>
        <begin position="191"/>
        <end position="213"/>
    </location>
</feature>
<organism evidence="7 8">
    <name type="scientific">Blastopirellula retiformator</name>
    <dbReference type="NCBI Taxonomy" id="2527970"/>
    <lineage>
        <taxon>Bacteria</taxon>
        <taxon>Pseudomonadati</taxon>
        <taxon>Planctomycetota</taxon>
        <taxon>Planctomycetia</taxon>
        <taxon>Pirellulales</taxon>
        <taxon>Pirellulaceae</taxon>
        <taxon>Blastopirellula</taxon>
    </lineage>
</organism>